<dbReference type="EMBL" id="GEDG01006765">
    <property type="protein sequence ID" value="JAP31722.1"/>
    <property type="molecule type" value="Transcribed_RNA"/>
</dbReference>
<dbReference type="AlphaFoldDB" id="A0A0V0IHG9"/>
<sequence>MMRQYAPNKSHVFKYDAIELDDRLTFVEEPLVILTIDVRRLYSRVILVVKVHWSHFLVKEVTSKTDHDMREQFPVFKTLGTC</sequence>
<proteinExistence type="predicted"/>
<organism evidence="1">
    <name type="scientific">Solanum chacoense</name>
    <name type="common">Chaco potato</name>
    <dbReference type="NCBI Taxonomy" id="4108"/>
    <lineage>
        <taxon>Eukaryota</taxon>
        <taxon>Viridiplantae</taxon>
        <taxon>Streptophyta</taxon>
        <taxon>Embryophyta</taxon>
        <taxon>Tracheophyta</taxon>
        <taxon>Spermatophyta</taxon>
        <taxon>Magnoliopsida</taxon>
        <taxon>eudicotyledons</taxon>
        <taxon>Gunneridae</taxon>
        <taxon>Pentapetalae</taxon>
        <taxon>asterids</taxon>
        <taxon>lamiids</taxon>
        <taxon>Solanales</taxon>
        <taxon>Solanaceae</taxon>
        <taxon>Solanoideae</taxon>
        <taxon>Solaneae</taxon>
        <taxon>Solanum</taxon>
    </lineage>
</organism>
<reference evidence="1" key="1">
    <citation type="submission" date="2015-12" db="EMBL/GenBank/DDBJ databases">
        <title>Gene expression during late stages of embryo sac development: a critical building block for successful pollen-pistil interactions.</title>
        <authorList>
            <person name="Liu Y."/>
            <person name="Joly V."/>
            <person name="Sabar M."/>
            <person name="Matton D.P."/>
        </authorList>
    </citation>
    <scope>NUCLEOTIDE SEQUENCE</scope>
</reference>
<name>A0A0V0IHG9_SOLCH</name>
<accession>A0A0V0IHG9</accession>
<protein>
    <submittedName>
        <fullName evidence="1">Putative ovule protein</fullName>
    </submittedName>
</protein>
<evidence type="ECO:0000313" key="1">
    <source>
        <dbReference type="EMBL" id="JAP31722.1"/>
    </source>
</evidence>